<reference evidence="4" key="1">
    <citation type="journal article" date="2020" name="Nat. Commun.">
        <title>Large-scale genome sequencing of mycorrhizal fungi provides insights into the early evolution of symbiotic traits.</title>
        <authorList>
            <person name="Miyauchi S."/>
            <person name="Kiss E."/>
            <person name="Kuo A."/>
            <person name="Drula E."/>
            <person name="Kohler A."/>
            <person name="Sanchez-Garcia M."/>
            <person name="Morin E."/>
            <person name="Andreopoulos B."/>
            <person name="Barry K.W."/>
            <person name="Bonito G."/>
            <person name="Buee M."/>
            <person name="Carver A."/>
            <person name="Chen C."/>
            <person name="Cichocki N."/>
            <person name="Clum A."/>
            <person name="Culley D."/>
            <person name="Crous P.W."/>
            <person name="Fauchery L."/>
            <person name="Girlanda M."/>
            <person name="Hayes R.D."/>
            <person name="Keri Z."/>
            <person name="LaButti K."/>
            <person name="Lipzen A."/>
            <person name="Lombard V."/>
            <person name="Magnuson J."/>
            <person name="Maillard F."/>
            <person name="Murat C."/>
            <person name="Nolan M."/>
            <person name="Ohm R.A."/>
            <person name="Pangilinan J."/>
            <person name="Pereira M.F."/>
            <person name="Perotto S."/>
            <person name="Peter M."/>
            <person name="Pfister S."/>
            <person name="Riley R."/>
            <person name="Sitrit Y."/>
            <person name="Stielow J.B."/>
            <person name="Szollosi G."/>
            <person name="Zifcakova L."/>
            <person name="Stursova M."/>
            <person name="Spatafora J.W."/>
            <person name="Tedersoo L."/>
            <person name="Vaario L.M."/>
            <person name="Yamada A."/>
            <person name="Yan M."/>
            <person name="Wang P."/>
            <person name="Xu J."/>
            <person name="Bruns T."/>
            <person name="Baldrian P."/>
            <person name="Vilgalys R."/>
            <person name="Dunand C."/>
            <person name="Henrissat B."/>
            <person name="Grigoriev I.V."/>
            <person name="Hibbett D."/>
            <person name="Nagy L.G."/>
            <person name="Martin F.M."/>
        </authorList>
    </citation>
    <scope>NUCLEOTIDE SEQUENCE</scope>
    <source>
        <strain evidence="4">UH-Tt-Lm1</strain>
    </source>
</reference>
<feature type="compositionally biased region" description="Polar residues" evidence="2">
    <location>
        <begin position="353"/>
        <end position="365"/>
    </location>
</feature>
<feature type="compositionally biased region" description="Polar residues" evidence="2">
    <location>
        <begin position="828"/>
        <end position="852"/>
    </location>
</feature>
<feature type="region of interest" description="Disordered" evidence="2">
    <location>
        <begin position="478"/>
        <end position="507"/>
    </location>
</feature>
<feature type="region of interest" description="Disordered" evidence="2">
    <location>
        <begin position="810"/>
        <end position="852"/>
    </location>
</feature>
<dbReference type="OrthoDB" id="294251at2759"/>
<dbReference type="Proteomes" id="UP000736335">
    <property type="component" value="Unassembled WGS sequence"/>
</dbReference>
<feature type="compositionally biased region" description="Basic and acidic residues" evidence="2">
    <location>
        <begin position="557"/>
        <end position="572"/>
    </location>
</feature>
<dbReference type="Gene3D" id="1.10.472.80">
    <property type="entry name" value="Ypt/Rab-GAP domain of gyp1p, domain 3"/>
    <property type="match status" value="1"/>
</dbReference>
<dbReference type="Gene3D" id="1.10.8.270">
    <property type="entry name" value="putative rabgap domain of human tbc1 domain family member 14 like domains"/>
    <property type="match status" value="1"/>
</dbReference>
<proteinExistence type="predicted"/>
<keyword evidence="1" id="KW-0175">Coiled coil</keyword>
<evidence type="ECO:0000256" key="1">
    <source>
        <dbReference type="SAM" id="Coils"/>
    </source>
</evidence>
<evidence type="ECO:0000313" key="4">
    <source>
        <dbReference type="EMBL" id="KAF9790413.1"/>
    </source>
</evidence>
<keyword evidence="5" id="KW-1185">Reference proteome</keyword>
<organism evidence="4 5">
    <name type="scientific">Thelephora terrestris</name>
    <dbReference type="NCBI Taxonomy" id="56493"/>
    <lineage>
        <taxon>Eukaryota</taxon>
        <taxon>Fungi</taxon>
        <taxon>Dikarya</taxon>
        <taxon>Basidiomycota</taxon>
        <taxon>Agaricomycotina</taxon>
        <taxon>Agaricomycetes</taxon>
        <taxon>Thelephorales</taxon>
        <taxon>Thelephoraceae</taxon>
        <taxon>Thelephora</taxon>
    </lineage>
</organism>
<dbReference type="SMART" id="SM00164">
    <property type="entry name" value="TBC"/>
    <property type="match status" value="1"/>
</dbReference>
<dbReference type="EMBL" id="WIUZ02000002">
    <property type="protein sequence ID" value="KAF9790413.1"/>
    <property type="molecule type" value="Genomic_DNA"/>
</dbReference>
<feature type="region of interest" description="Disordered" evidence="2">
    <location>
        <begin position="1"/>
        <end position="68"/>
    </location>
</feature>
<dbReference type="InterPro" id="IPR000195">
    <property type="entry name" value="Rab-GAP-TBC_dom"/>
</dbReference>
<sequence>MSSNQPTAKFPLHIPSMDSPQTSPPTLVAATPTHFNHPLSTEPTPGSSKSRRSRGRKGSDASRTGSNYFTVKSQLQSDDATFANGVTWDGSVRGLGGKNANRLRGGNRDEPVSSLWDRSKSQQAPAIVVSSHSFESAKHPRKSAPFQLHKECLGLNEDATSEVLTTRWHKQSDQAIQSTISKLDFHDSSSDAARHPYHVALRILSSALSNMRKAYKALEDDRALLQEKEAARKERADQLLRELPPSERDVAKRILQSLFPDDDEDVHQIQRRQSNLSIAISLSEALSNEVPLSTNIPEEDVVTPSASLFISHSKEATVKPTPTQLTSPLVDSSSLRDDSSSVLVSGNDDDLSSAPQTSSKASQSWMGMLWGKGKTRSHRSHSSLTPEDLSGLKSSRDTQTSDSSPAPSILEKPASKVPSKGVFGTLGFSILNPAVPSRPKQRRTHSVAVVPSVTTHIVPEVLPSVPRSPTSPLLAPPRLTTALQPSDLPSECNSVGSQHGDKPPQGSSLTAIIHATRVMTSDPRSILMETGSEIDGLIARLALQLVRNAREEAIELREKSKEKRDKRYERPPTSDFSPKVALITPEGVDAAQTLNQTLAIHTDVRKTRARHGKGTASMLTSPLIGSFFAQQTKKLTGVVDAVQGITSVVHEASSSGPTAPGMNAVSNASKPGSVPLESIVPVSAMPPTQYLSKTYTPITSRDFRPPVPLSNAATRFSVYYDDRNQQPLTDRFGFMYDVSQYDLLLLLRAKDCENSAPACLTGVKIADRTESNHWPEDDGDGLPAVEIIKGSCDCDGMGYFDYPPLPDLDPSTIPGPIVDSPQLDDASSVPQFSRSKSRATSPASSRVRSKNRTSTIFSAPSISSKPLSAILSVDSETPRHVCPNTIRKLLSDLTSIHDGRQQSTRKEWDVFVRQRAKFRSTKTNASTLASTILSGGPAFLGLNTADEEEELEHTDGLIGFAQLGISGSREERKEFDRLVRQGIPLVYRAKIWQECTDALEMREPGLFNDLLANVNSDDPVVKEIEKDIGRTMPLNMFYGGDGPGVQKLRRVLTAYSRRNPSVGYCQGMNLVTSTLLLVFANEEEAFWVLCAIIERILPEDFFAPSLLPSRACPLVLLDFVKAHLPKLYAHLTDLGVDLTAICFSWFLSLFTDCLPVETLFRVWDIFLVDGMDVLFRLAFAILKLGETELLHCESVPALYVSLESLPTRMWESEKLLQLEMELRSAILHTEIVKKKDAHTATLREFMG</sequence>
<feature type="coiled-coil region" evidence="1">
    <location>
        <begin position="201"/>
        <end position="228"/>
    </location>
</feature>
<feature type="region of interest" description="Disordered" evidence="2">
    <location>
        <begin position="557"/>
        <end position="579"/>
    </location>
</feature>
<evidence type="ECO:0000256" key="2">
    <source>
        <dbReference type="SAM" id="MobiDB-lite"/>
    </source>
</evidence>
<name>A0A9P6LAP5_9AGAM</name>
<feature type="region of interest" description="Disordered" evidence="2">
    <location>
        <begin position="318"/>
        <end position="416"/>
    </location>
</feature>
<feature type="domain" description="Rab-GAP TBC" evidence="3">
    <location>
        <begin position="982"/>
        <end position="1170"/>
    </location>
</feature>
<dbReference type="AlphaFoldDB" id="A0A9P6LAP5"/>
<protein>
    <submittedName>
        <fullName evidence="4">Rab-GTPase-TBC domain-containing protein</fullName>
    </submittedName>
</protein>
<dbReference type="GO" id="GO:0005096">
    <property type="term" value="F:GTPase activator activity"/>
    <property type="evidence" value="ECO:0007669"/>
    <property type="project" value="TreeGrafter"/>
</dbReference>
<dbReference type="FunFam" id="1.10.8.270:FF:000026">
    <property type="entry name" value="TBC (Tre-2/Bub2/Cdc16) domain family"/>
    <property type="match status" value="1"/>
</dbReference>
<dbReference type="InterPro" id="IPR035969">
    <property type="entry name" value="Rab-GAP_TBC_sf"/>
</dbReference>
<dbReference type="InterPro" id="IPR050302">
    <property type="entry name" value="Rab_GAP_TBC_domain"/>
</dbReference>
<feature type="compositionally biased region" description="Polar residues" evidence="2">
    <location>
        <begin position="397"/>
        <end position="406"/>
    </location>
</feature>
<dbReference type="PANTHER" id="PTHR47219">
    <property type="entry name" value="RAB GTPASE-ACTIVATING PROTEIN 1-LIKE"/>
    <property type="match status" value="1"/>
</dbReference>
<dbReference type="PROSITE" id="PS50086">
    <property type="entry name" value="TBC_RABGAP"/>
    <property type="match status" value="1"/>
</dbReference>
<reference evidence="4" key="2">
    <citation type="submission" date="2020-11" db="EMBL/GenBank/DDBJ databases">
        <authorList>
            <consortium name="DOE Joint Genome Institute"/>
            <person name="Kuo A."/>
            <person name="Miyauchi S."/>
            <person name="Kiss E."/>
            <person name="Drula E."/>
            <person name="Kohler A."/>
            <person name="Sanchez-Garcia M."/>
            <person name="Andreopoulos B."/>
            <person name="Barry K.W."/>
            <person name="Bonito G."/>
            <person name="Buee M."/>
            <person name="Carver A."/>
            <person name="Chen C."/>
            <person name="Cichocki N."/>
            <person name="Clum A."/>
            <person name="Culley D."/>
            <person name="Crous P.W."/>
            <person name="Fauchery L."/>
            <person name="Girlanda M."/>
            <person name="Hayes R."/>
            <person name="Keri Z."/>
            <person name="Labutti K."/>
            <person name="Lipzen A."/>
            <person name="Lombard V."/>
            <person name="Magnuson J."/>
            <person name="Maillard F."/>
            <person name="Morin E."/>
            <person name="Murat C."/>
            <person name="Nolan M."/>
            <person name="Ohm R."/>
            <person name="Pangilinan J."/>
            <person name="Pereira M."/>
            <person name="Perotto S."/>
            <person name="Peter M."/>
            <person name="Riley R."/>
            <person name="Sitrit Y."/>
            <person name="Stielow B."/>
            <person name="Szollosi G."/>
            <person name="Zifcakova L."/>
            <person name="Stursova M."/>
            <person name="Spatafora J.W."/>
            <person name="Tedersoo L."/>
            <person name="Vaario L.-M."/>
            <person name="Yamada A."/>
            <person name="Yan M."/>
            <person name="Wang P."/>
            <person name="Xu J."/>
            <person name="Bruns T."/>
            <person name="Baldrian P."/>
            <person name="Vilgalys R."/>
            <person name="Henrissat B."/>
            <person name="Grigoriev I.V."/>
            <person name="Hibbett D."/>
            <person name="Nagy L.G."/>
            <person name="Martin F.M."/>
        </authorList>
    </citation>
    <scope>NUCLEOTIDE SEQUENCE</scope>
    <source>
        <strain evidence="4">UH-Tt-Lm1</strain>
    </source>
</reference>
<accession>A0A9P6LAP5</accession>
<evidence type="ECO:0000313" key="5">
    <source>
        <dbReference type="Proteomes" id="UP000736335"/>
    </source>
</evidence>
<comment type="caution">
    <text evidence="4">The sequence shown here is derived from an EMBL/GenBank/DDBJ whole genome shotgun (WGS) entry which is preliminary data.</text>
</comment>
<gene>
    <name evidence="4" type="ORF">BJ322DRAFT_1134846</name>
</gene>
<dbReference type="PANTHER" id="PTHR47219:SF20">
    <property type="entry name" value="TBC1 DOMAIN FAMILY MEMBER 2B"/>
    <property type="match status" value="1"/>
</dbReference>
<dbReference type="SUPFAM" id="SSF47923">
    <property type="entry name" value="Ypt/Rab-GAP domain of gyp1p"/>
    <property type="match status" value="2"/>
</dbReference>
<evidence type="ECO:0000259" key="3">
    <source>
        <dbReference type="PROSITE" id="PS50086"/>
    </source>
</evidence>
<dbReference type="Pfam" id="PF00566">
    <property type="entry name" value="RabGAP-TBC"/>
    <property type="match status" value="1"/>
</dbReference>
<dbReference type="GO" id="GO:0031267">
    <property type="term" value="F:small GTPase binding"/>
    <property type="evidence" value="ECO:0007669"/>
    <property type="project" value="TreeGrafter"/>
</dbReference>